<gene>
    <name evidence="2" type="ORF">SVUK_LOCUS11329</name>
</gene>
<evidence type="ECO:0000313" key="2">
    <source>
        <dbReference type="EMBL" id="VDM76331.1"/>
    </source>
</evidence>
<accession>A0A3P7ITQ5</accession>
<keyword evidence="3" id="KW-1185">Reference proteome</keyword>
<feature type="region of interest" description="Disordered" evidence="1">
    <location>
        <begin position="1"/>
        <end position="47"/>
    </location>
</feature>
<feature type="compositionally biased region" description="Pro residues" evidence="1">
    <location>
        <begin position="9"/>
        <end position="35"/>
    </location>
</feature>
<sequence>MSYFAAPAKQPPPPPPVAPPPPMPPPPPPPLPYPGQSPTSPMTPTSNPRTLEIFTYRVFLLVRFNWRPLAEAVERLKKWFISTVGLMQL</sequence>
<dbReference type="Proteomes" id="UP000270094">
    <property type="component" value="Unassembled WGS sequence"/>
</dbReference>
<evidence type="ECO:0008006" key="4">
    <source>
        <dbReference type="Google" id="ProtNLM"/>
    </source>
</evidence>
<dbReference type="EMBL" id="UYYB01096781">
    <property type="protein sequence ID" value="VDM76331.1"/>
    <property type="molecule type" value="Genomic_DNA"/>
</dbReference>
<reference evidence="2 3" key="1">
    <citation type="submission" date="2018-11" db="EMBL/GenBank/DDBJ databases">
        <authorList>
            <consortium name="Pathogen Informatics"/>
        </authorList>
    </citation>
    <scope>NUCLEOTIDE SEQUENCE [LARGE SCALE GENOMIC DNA]</scope>
</reference>
<feature type="compositionally biased region" description="Low complexity" evidence="1">
    <location>
        <begin position="37"/>
        <end position="46"/>
    </location>
</feature>
<proteinExistence type="predicted"/>
<name>A0A3P7ITQ5_STRVU</name>
<dbReference type="AlphaFoldDB" id="A0A3P7ITQ5"/>
<organism evidence="2 3">
    <name type="scientific">Strongylus vulgaris</name>
    <name type="common">Blood worm</name>
    <dbReference type="NCBI Taxonomy" id="40348"/>
    <lineage>
        <taxon>Eukaryota</taxon>
        <taxon>Metazoa</taxon>
        <taxon>Ecdysozoa</taxon>
        <taxon>Nematoda</taxon>
        <taxon>Chromadorea</taxon>
        <taxon>Rhabditida</taxon>
        <taxon>Rhabditina</taxon>
        <taxon>Rhabditomorpha</taxon>
        <taxon>Strongyloidea</taxon>
        <taxon>Strongylidae</taxon>
        <taxon>Strongylus</taxon>
    </lineage>
</organism>
<evidence type="ECO:0000256" key="1">
    <source>
        <dbReference type="SAM" id="MobiDB-lite"/>
    </source>
</evidence>
<evidence type="ECO:0000313" key="3">
    <source>
        <dbReference type="Proteomes" id="UP000270094"/>
    </source>
</evidence>
<protein>
    <recommendedName>
        <fullName evidence="4">FH2 domain-containing protein</fullName>
    </recommendedName>
</protein>